<organism evidence="2 3">
    <name type="scientific">Mammaliicoccus vitulinus</name>
    <dbReference type="NCBI Taxonomy" id="71237"/>
    <lineage>
        <taxon>Bacteria</taxon>
        <taxon>Bacillati</taxon>
        <taxon>Bacillota</taxon>
        <taxon>Bacilli</taxon>
        <taxon>Bacillales</taxon>
        <taxon>Staphylococcaceae</taxon>
        <taxon>Mammaliicoccus</taxon>
    </lineage>
</organism>
<dbReference type="SUPFAM" id="SSF46785">
    <property type="entry name" value="Winged helix' DNA-binding domain"/>
    <property type="match status" value="1"/>
</dbReference>
<dbReference type="PANTHER" id="PTHR33169:SF25">
    <property type="entry name" value="DNA-BINDING PROTEIN YIZB-RELATED"/>
    <property type="match status" value="1"/>
</dbReference>
<dbReference type="InterPro" id="IPR052509">
    <property type="entry name" value="Metal_resp_DNA-bind_regulator"/>
</dbReference>
<dbReference type="Gene3D" id="1.10.10.10">
    <property type="entry name" value="Winged helix-like DNA-binding domain superfamily/Winged helix DNA-binding domain"/>
    <property type="match status" value="1"/>
</dbReference>
<dbReference type="InterPro" id="IPR036390">
    <property type="entry name" value="WH_DNA-bd_sf"/>
</dbReference>
<proteinExistence type="predicted"/>
<dbReference type="InterPro" id="IPR005149">
    <property type="entry name" value="Tscrpt_reg_PadR_N"/>
</dbReference>
<dbReference type="Proteomes" id="UP000241209">
    <property type="component" value="Unassembled WGS sequence"/>
</dbReference>
<dbReference type="InterPro" id="IPR036388">
    <property type="entry name" value="WH-like_DNA-bd_sf"/>
</dbReference>
<dbReference type="Pfam" id="PF03551">
    <property type="entry name" value="PadR"/>
    <property type="match status" value="1"/>
</dbReference>
<gene>
    <name evidence="2" type="ORF">BU072_02610</name>
</gene>
<evidence type="ECO:0000313" key="2">
    <source>
        <dbReference type="EMBL" id="PTI30602.1"/>
    </source>
</evidence>
<dbReference type="AlphaFoldDB" id="A0A2T4PVV3"/>
<protein>
    <submittedName>
        <fullName evidence="2">PadR family transcriptional regulator</fullName>
    </submittedName>
</protein>
<evidence type="ECO:0000259" key="1">
    <source>
        <dbReference type="Pfam" id="PF03551"/>
    </source>
</evidence>
<feature type="domain" description="Transcription regulator PadR N-terminal" evidence="1">
    <location>
        <begin position="19"/>
        <end position="90"/>
    </location>
</feature>
<comment type="caution">
    <text evidence="2">The sequence shown here is derived from an EMBL/GenBank/DDBJ whole genome shotgun (WGS) entry which is preliminary data.</text>
</comment>
<dbReference type="PANTHER" id="PTHR33169">
    <property type="entry name" value="PADR-FAMILY TRANSCRIPTIONAL REGULATOR"/>
    <property type="match status" value="1"/>
</dbReference>
<name>A0A2T4PVV3_9STAP</name>
<dbReference type="EMBL" id="PZFK01000004">
    <property type="protein sequence ID" value="PTI30602.1"/>
    <property type="molecule type" value="Genomic_DNA"/>
</dbReference>
<sequence>MNMSSIKTQMRKGLLDACILSIIQSQPVYGYELSRKLNEHQFTDVSEGTIYPILLRLLNKEFIYSEFKHSEQGPKRKYYYITEKGREELEIVSNEWLKIKEPITKLLKGSTDDGENN</sequence>
<dbReference type="OrthoDB" id="9791785at2"/>
<reference evidence="2 3" key="1">
    <citation type="journal article" date="2016" name="Front. Microbiol.">
        <title>Comprehensive Phylogenetic Analysis of Bovine Non-aureus Staphylococci Species Based on Whole-Genome Sequencing.</title>
        <authorList>
            <person name="Naushad S."/>
            <person name="Barkema H.W."/>
            <person name="Luby C."/>
            <person name="Condas L.A."/>
            <person name="Nobrega D.B."/>
            <person name="Carson D.A."/>
            <person name="De Buck J."/>
        </authorList>
    </citation>
    <scope>NUCLEOTIDE SEQUENCE [LARGE SCALE GENOMIC DNA]</scope>
    <source>
        <strain evidence="2 3">SNUC 2204</strain>
    </source>
</reference>
<evidence type="ECO:0000313" key="3">
    <source>
        <dbReference type="Proteomes" id="UP000241209"/>
    </source>
</evidence>
<dbReference type="STRING" id="1167632.GCA_000286335_01098"/>
<accession>A0A2T4PVV3</accession>